<sequence length="141" mass="16324">MTRTGIKTAIRHSFNSLHPTSFEIIKFWRTLMIGVVIYDSRPKSFFVSFTLHLYRPSPLQISNNTHNLTLLAYLFKRWQLSRDSRMNICDSKQTSLPSSYFSLTLFSDNLGDLPLGQFVRCRQLFDVAAIVFTPNRNITKG</sequence>
<dbReference type="KEGG" id="ppr:PBPRB0093"/>
<evidence type="ECO:0000313" key="1">
    <source>
        <dbReference type="EMBL" id="CAG21966.1"/>
    </source>
</evidence>
<accession>Q6LLE5</accession>
<proteinExistence type="predicted"/>
<name>Q6LLE5_PHOPR</name>
<keyword evidence="2" id="KW-1185">Reference proteome</keyword>
<dbReference type="Proteomes" id="UP000000593">
    <property type="component" value="Chromosome 2"/>
</dbReference>
<dbReference type="HOGENOM" id="CLU_1823554_0_0_6"/>
<reference evidence="2" key="1">
    <citation type="journal article" date="2005" name="Science">
        <title>Life at depth: Photobacterium profundum genome sequence and expression analysis.</title>
        <authorList>
            <person name="Vezzi A."/>
            <person name="Campanaro S."/>
            <person name="D'Angelo M."/>
            <person name="Simonato F."/>
            <person name="Vitulo N."/>
            <person name="Lauro F.M."/>
            <person name="Cestaro A."/>
            <person name="Malacrida G."/>
            <person name="Simionati B."/>
            <person name="Cannata N."/>
            <person name="Romualdi C."/>
            <person name="Bartlett D.H."/>
            <person name="Valle G."/>
        </authorList>
    </citation>
    <scope>NUCLEOTIDE SEQUENCE [LARGE SCALE GENOMIC DNA]</scope>
    <source>
        <strain evidence="2">ATCC BAA-1253 / SS9</strain>
    </source>
</reference>
<protein>
    <submittedName>
        <fullName evidence="1">Uncharacterized protein</fullName>
    </submittedName>
</protein>
<evidence type="ECO:0000313" key="2">
    <source>
        <dbReference type="Proteomes" id="UP000000593"/>
    </source>
</evidence>
<dbReference type="EMBL" id="CR378675">
    <property type="protein sequence ID" value="CAG21966.1"/>
    <property type="molecule type" value="Genomic_DNA"/>
</dbReference>
<dbReference type="AlphaFoldDB" id="Q6LLE5"/>
<organism evidence="1 2">
    <name type="scientific">Photobacterium profundum (strain SS9)</name>
    <dbReference type="NCBI Taxonomy" id="298386"/>
    <lineage>
        <taxon>Bacteria</taxon>
        <taxon>Pseudomonadati</taxon>
        <taxon>Pseudomonadota</taxon>
        <taxon>Gammaproteobacteria</taxon>
        <taxon>Vibrionales</taxon>
        <taxon>Vibrionaceae</taxon>
        <taxon>Photobacterium</taxon>
    </lineage>
</organism>
<gene>
    <name evidence="1" type="ordered locus">PBPRB0093</name>
</gene>